<reference evidence="1 2" key="2">
    <citation type="journal article" date="2022" name="Mol. Ecol. Resour.">
        <title>The genomes of chicory, endive, great burdock and yacon provide insights into Asteraceae paleo-polyploidization history and plant inulin production.</title>
        <authorList>
            <person name="Fan W."/>
            <person name="Wang S."/>
            <person name="Wang H."/>
            <person name="Wang A."/>
            <person name="Jiang F."/>
            <person name="Liu H."/>
            <person name="Zhao H."/>
            <person name="Xu D."/>
            <person name="Zhang Y."/>
        </authorList>
    </citation>
    <scope>NUCLEOTIDE SEQUENCE [LARGE SCALE GENOMIC DNA]</scope>
    <source>
        <strain evidence="2">cv. Niubang</strain>
    </source>
</reference>
<protein>
    <submittedName>
        <fullName evidence="1">Uncharacterized protein</fullName>
    </submittedName>
</protein>
<gene>
    <name evidence="1" type="ORF">L6452_29414</name>
</gene>
<reference evidence="2" key="1">
    <citation type="journal article" date="2022" name="Mol. Ecol. Resour.">
        <title>The genomes of chicory, endive, great burdock and yacon provide insights into Asteraceae palaeo-polyploidization history and plant inulin production.</title>
        <authorList>
            <person name="Fan W."/>
            <person name="Wang S."/>
            <person name="Wang H."/>
            <person name="Wang A."/>
            <person name="Jiang F."/>
            <person name="Liu H."/>
            <person name="Zhao H."/>
            <person name="Xu D."/>
            <person name="Zhang Y."/>
        </authorList>
    </citation>
    <scope>NUCLEOTIDE SEQUENCE [LARGE SCALE GENOMIC DNA]</scope>
    <source>
        <strain evidence="2">cv. Niubang</strain>
    </source>
</reference>
<dbReference type="Proteomes" id="UP001055879">
    <property type="component" value="Linkage Group LG10"/>
</dbReference>
<comment type="caution">
    <text evidence="1">The sequence shown here is derived from an EMBL/GenBank/DDBJ whole genome shotgun (WGS) entry which is preliminary data.</text>
</comment>
<proteinExistence type="predicted"/>
<keyword evidence="2" id="KW-1185">Reference proteome</keyword>
<organism evidence="1 2">
    <name type="scientific">Arctium lappa</name>
    <name type="common">Greater burdock</name>
    <name type="synonym">Lappa major</name>
    <dbReference type="NCBI Taxonomy" id="4217"/>
    <lineage>
        <taxon>Eukaryota</taxon>
        <taxon>Viridiplantae</taxon>
        <taxon>Streptophyta</taxon>
        <taxon>Embryophyta</taxon>
        <taxon>Tracheophyta</taxon>
        <taxon>Spermatophyta</taxon>
        <taxon>Magnoliopsida</taxon>
        <taxon>eudicotyledons</taxon>
        <taxon>Gunneridae</taxon>
        <taxon>Pentapetalae</taxon>
        <taxon>asterids</taxon>
        <taxon>campanulids</taxon>
        <taxon>Asterales</taxon>
        <taxon>Asteraceae</taxon>
        <taxon>Carduoideae</taxon>
        <taxon>Cardueae</taxon>
        <taxon>Arctiinae</taxon>
        <taxon>Arctium</taxon>
    </lineage>
</organism>
<name>A0ACB8ZHN5_ARCLA</name>
<evidence type="ECO:0000313" key="1">
    <source>
        <dbReference type="EMBL" id="KAI3696834.1"/>
    </source>
</evidence>
<evidence type="ECO:0000313" key="2">
    <source>
        <dbReference type="Proteomes" id="UP001055879"/>
    </source>
</evidence>
<sequence length="432" mass="46484">MNSIQLHKTVMESGNEVSLEDESGGAAIDVKKDQEKVGIEHPNPESSKKVGGIESFGNVNDTKGQSSIKIVTNETTSKNTKVPKNGPGSSTSARKPSFSAKTRNPDSMRTTSIDGHPVKPRVGSKSEADLTNGSGKSASRRGSGAVKVTESSAKSGGLATRRATLDSVPSGSKSKPRKSNGSEDRPPSEDSISTDQQSKPVKTAPPVREDDDSRSTTSSGQRRNSAPGFSFRLEERAEKRREFYSKLEEKSHAKEVEKTNLQEKSKESQEAEIKKLRKSLTFKAAPMPNFYKNPPPKVELKKIPITRPKSPKLGRNKSSVGGVSRTLEGTTISPKPRVRDQATSSSKTNLEKDTATSKKPIKTPKTKTPPSKTEIKPQEDEGGCSENFVEVVGPTVNPIEGEDWIEVNAEKNAEEATNQDTTGGDMVVVVGG</sequence>
<accession>A0ACB8ZHN5</accession>
<dbReference type="EMBL" id="CM042056">
    <property type="protein sequence ID" value="KAI3696834.1"/>
    <property type="molecule type" value="Genomic_DNA"/>
</dbReference>